<dbReference type="EMBL" id="CAKOGL010000007">
    <property type="protein sequence ID" value="CAH2088632.1"/>
    <property type="molecule type" value="Genomic_DNA"/>
</dbReference>
<dbReference type="AlphaFoldDB" id="A0AAU9TR50"/>
<dbReference type="Proteomes" id="UP001153954">
    <property type="component" value="Unassembled WGS sequence"/>
</dbReference>
<dbReference type="InterPro" id="IPR036397">
    <property type="entry name" value="RNaseH_sf"/>
</dbReference>
<reference evidence="1" key="1">
    <citation type="submission" date="2022-03" db="EMBL/GenBank/DDBJ databases">
        <authorList>
            <person name="Tunstrom K."/>
        </authorList>
    </citation>
    <scope>NUCLEOTIDE SEQUENCE</scope>
</reference>
<dbReference type="Gene3D" id="3.30.420.10">
    <property type="entry name" value="Ribonuclease H-like superfamily/Ribonuclease H"/>
    <property type="match status" value="1"/>
</dbReference>
<gene>
    <name evidence="1" type="ORF">EEDITHA_LOCUS4775</name>
</gene>
<comment type="caution">
    <text evidence="1">The sequence shown here is derived from an EMBL/GenBank/DDBJ whole genome shotgun (WGS) entry which is preliminary data.</text>
</comment>
<accession>A0AAU9TR50</accession>
<organism evidence="1 2">
    <name type="scientific">Euphydryas editha</name>
    <name type="common">Edith's checkerspot</name>
    <dbReference type="NCBI Taxonomy" id="104508"/>
    <lineage>
        <taxon>Eukaryota</taxon>
        <taxon>Metazoa</taxon>
        <taxon>Ecdysozoa</taxon>
        <taxon>Arthropoda</taxon>
        <taxon>Hexapoda</taxon>
        <taxon>Insecta</taxon>
        <taxon>Pterygota</taxon>
        <taxon>Neoptera</taxon>
        <taxon>Endopterygota</taxon>
        <taxon>Lepidoptera</taxon>
        <taxon>Glossata</taxon>
        <taxon>Ditrysia</taxon>
        <taxon>Papilionoidea</taxon>
        <taxon>Nymphalidae</taxon>
        <taxon>Nymphalinae</taxon>
        <taxon>Euphydryas</taxon>
    </lineage>
</organism>
<keyword evidence="2" id="KW-1185">Reference proteome</keyword>
<protein>
    <recommendedName>
        <fullName evidence="3">Transposase</fullName>
    </recommendedName>
</protein>
<name>A0AAU9TR50_EUPED</name>
<sequence length="373" mass="43296">MRITGLVLPLGFVYVHFTVLAKLVVWAAISSTGIVGPYFFEDERGCAVTVRANNYCDMIREFLSDQSRTVARSGHMRLLFSRRFRQQSTVSMSNTEKKRKVIRSEGRAIVASVYHFLQEEYNFMKENNNDWCDLTPLSNIRKRTANATGVSERTVTTILKEEKELPSTSGKFVSPMKKRRKKSGKFDLDDFNVNVIRRTIQNYHTDYKEIPTLIKLRTVLREQIGFDGCLSTLRSILIKMGYKWKKISSNRRVLQERHDLQLWRWRYLKKVSQYRAEGRPIVYTDETYVLTSHVRQNTWGLKNKDTPFMKKLGTGSRFIVVHAGTKDGFIPNAALVYKASSTTGDYHSNMGFENYSKWLEEKLLPNLPERADI</sequence>
<proteinExistence type="predicted"/>
<dbReference type="PANTHER" id="PTHR33939:SF1">
    <property type="entry name" value="DUF4371 DOMAIN-CONTAINING PROTEIN"/>
    <property type="match status" value="1"/>
</dbReference>
<evidence type="ECO:0008006" key="3">
    <source>
        <dbReference type="Google" id="ProtNLM"/>
    </source>
</evidence>
<evidence type="ECO:0000313" key="1">
    <source>
        <dbReference type="EMBL" id="CAH2088632.1"/>
    </source>
</evidence>
<dbReference type="PANTHER" id="PTHR33939">
    <property type="entry name" value="PROTEIN CBG22215"/>
    <property type="match status" value="1"/>
</dbReference>
<evidence type="ECO:0000313" key="2">
    <source>
        <dbReference type="Proteomes" id="UP001153954"/>
    </source>
</evidence>
<dbReference type="GO" id="GO:0003676">
    <property type="term" value="F:nucleic acid binding"/>
    <property type="evidence" value="ECO:0007669"/>
    <property type="project" value="InterPro"/>
</dbReference>